<dbReference type="Pfam" id="PF02417">
    <property type="entry name" value="Chromate_transp"/>
    <property type="match status" value="2"/>
</dbReference>
<feature type="transmembrane region" description="Helical" evidence="7">
    <location>
        <begin position="333"/>
        <end position="351"/>
    </location>
</feature>
<evidence type="ECO:0000256" key="1">
    <source>
        <dbReference type="ARBA" id="ARBA00004651"/>
    </source>
</evidence>
<organism evidence="8 9">
    <name type="scientific">Acidiluteibacter ferrifornacis</name>
    <dbReference type="NCBI Taxonomy" id="2692424"/>
    <lineage>
        <taxon>Bacteria</taxon>
        <taxon>Pseudomonadati</taxon>
        <taxon>Bacteroidota</taxon>
        <taxon>Flavobacteriia</taxon>
        <taxon>Flavobacteriales</taxon>
        <taxon>Cryomorphaceae</taxon>
        <taxon>Acidiluteibacter</taxon>
    </lineage>
</organism>
<name>A0A6N9NND9_9FLAO</name>
<dbReference type="EMBL" id="WWNE01000018">
    <property type="protein sequence ID" value="NBG67389.1"/>
    <property type="molecule type" value="Genomic_DNA"/>
</dbReference>
<feature type="transmembrane region" description="Helical" evidence="7">
    <location>
        <begin position="143"/>
        <end position="174"/>
    </location>
</feature>
<dbReference type="Proteomes" id="UP000470771">
    <property type="component" value="Unassembled WGS sequence"/>
</dbReference>
<sequence>MGHLLEIGKLFGKLGLVAFGGPAAHIGMMEEEVVNKRKWMDRQHFLDMVGATNLIPGPNSTEMAMHCGYHRGGVAGLFVAGISFIVPATILTVILAVFYTEYGKVPAIEPFFYGIQAAVLCVILSAVFKLGNKAIQENHHMVLAFFVILFSVFGLSEVIAILSAGGIGLLFSFMSQRNSSKEGRKLLPLLIPAAAGSGVTAITSVGLFWTFLKVGAILFGSGYVLIAYLDAELVERLGWLTKPELLDAVAMGQFTPGPVLSTASFIGYYLHGYKGALMATAGIFLPSFLFVWLLNPLIPKLRSSKMASAFLDAVNVGAVGVMIAVLLQFGRDIFTDWRTAVIAAFTGILYFRFNLKNPILIVLVGAVSGYGLHLLTT</sequence>
<evidence type="ECO:0000256" key="6">
    <source>
        <dbReference type="ARBA" id="ARBA00023136"/>
    </source>
</evidence>
<evidence type="ECO:0000256" key="7">
    <source>
        <dbReference type="SAM" id="Phobius"/>
    </source>
</evidence>
<keyword evidence="3" id="KW-1003">Cell membrane</keyword>
<keyword evidence="9" id="KW-1185">Reference proteome</keyword>
<comment type="similarity">
    <text evidence="2">Belongs to the chromate ion transporter (CHR) (TC 2.A.51) family.</text>
</comment>
<keyword evidence="6 7" id="KW-0472">Membrane</keyword>
<comment type="caution">
    <text evidence="8">The sequence shown here is derived from an EMBL/GenBank/DDBJ whole genome shotgun (WGS) entry which is preliminary data.</text>
</comment>
<evidence type="ECO:0000256" key="5">
    <source>
        <dbReference type="ARBA" id="ARBA00022989"/>
    </source>
</evidence>
<feature type="transmembrane region" description="Helical" evidence="7">
    <location>
        <begin position="186"/>
        <end position="209"/>
    </location>
</feature>
<feature type="transmembrane region" description="Helical" evidence="7">
    <location>
        <begin position="358"/>
        <end position="376"/>
    </location>
</feature>
<dbReference type="GO" id="GO:0005886">
    <property type="term" value="C:plasma membrane"/>
    <property type="evidence" value="ECO:0007669"/>
    <property type="project" value="UniProtKB-SubCell"/>
</dbReference>
<gene>
    <name evidence="8" type="primary">chrA</name>
    <name evidence="8" type="ORF">GQN54_14775</name>
</gene>
<evidence type="ECO:0000313" key="8">
    <source>
        <dbReference type="EMBL" id="NBG67389.1"/>
    </source>
</evidence>
<feature type="transmembrane region" description="Helical" evidence="7">
    <location>
        <begin position="306"/>
        <end position="327"/>
    </location>
</feature>
<dbReference type="PANTHER" id="PTHR33567:SF3">
    <property type="entry name" value="CHROMATE ION TRANSPORTER (EUROFUNG)"/>
    <property type="match status" value="1"/>
</dbReference>
<dbReference type="InterPro" id="IPR014047">
    <property type="entry name" value="Chr_Tranpt_l_chain"/>
</dbReference>
<dbReference type="PIRSF" id="PIRSF004810">
    <property type="entry name" value="ChrA"/>
    <property type="match status" value="1"/>
</dbReference>
<evidence type="ECO:0000313" key="9">
    <source>
        <dbReference type="Proteomes" id="UP000470771"/>
    </source>
</evidence>
<feature type="transmembrane region" description="Helical" evidence="7">
    <location>
        <begin position="111"/>
        <end position="131"/>
    </location>
</feature>
<dbReference type="NCBIfam" id="TIGR00937">
    <property type="entry name" value="2A51"/>
    <property type="match status" value="1"/>
</dbReference>
<evidence type="ECO:0000256" key="4">
    <source>
        <dbReference type="ARBA" id="ARBA00022692"/>
    </source>
</evidence>
<evidence type="ECO:0000256" key="2">
    <source>
        <dbReference type="ARBA" id="ARBA00005262"/>
    </source>
</evidence>
<feature type="transmembrane region" description="Helical" evidence="7">
    <location>
        <begin position="74"/>
        <end position="99"/>
    </location>
</feature>
<feature type="transmembrane region" description="Helical" evidence="7">
    <location>
        <begin position="276"/>
        <end position="294"/>
    </location>
</feature>
<evidence type="ECO:0000256" key="3">
    <source>
        <dbReference type="ARBA" id="ARBA00022475"/>
    </source>
</evidence>
<dbReference type="RefSeq" id="WP_160634336.1">
    <property type="nucleotide sequence ID" value="NZ_WWNE01000018.1"/>
</dbReference>
<dbReference type="AlphaFoldDB" id="A0A6N9NND9"/>
<dbReference type="PANTHER" id="PTHR33567">
    <property type="entry name" value="CHROMATE ION TRANSPORTER (EUROFUNG)"/>
    <property type="match status" value="1"/>
</dbReference>
<protein>
    <submittedName>
        <fullName evidence="8">Chromate efflux transporter</fullName>
    </submittedName>
</protein>
<dbReference type="InterPro" id="IPR003370">
    <property type="entry name" value="Chromate_transpt"/>
</dbReference>
<comment type="subcellular location">
    <subcellularLocation>
        <location evidence="1">Cell membrane</location>
        <topology evidence="1">Multi-pass membrane protein</topology>
    </subcellularLocation>
</comment>
<feature type="transmembrane region" description="Helical" evidence="7">
    <location>
        <begin position="215"/>
        <end position="233"/>
    </location>
</feature>
<reference evidence="8 9" key="1">
    <citation type="submission" date="2019-12" db="EMBL/GenBank/DDBJ databases">
        <authorList>
            <person name="Zhao J."/>
        </authorList>
    </citation>
    <scope>NUCLEOTIDE SEQUENCE [LARGE SCALE GENOMIC DNA]</scope>
    <source>
        <strain evidence="8 9">S-15</strain>
    </source>
</reference>
<dbReference type="GO" id="GO:0015109">
    <property type="term" value="F:chromate transmembrane transporter activity"/>
    <property type="evidence" value="ECO:0007669"/>
    <property type="project" value="InterPro"/>
</dbReference>
<proteinExistence type="inferred from homology"/>
<keyword evidence="4 7" id="KW-0812">Transmembrane</keyword>
<keyword evidence="5 7" id="KW-1133">Transmembrane helix</keyword>
<accession>A0A6N9NND9</accession>